<dbReference type="InterPro" id="IPR027417">
    <property type="entry name" value="P-loop_NTPase"/>
</dbReference>
<dbReference type="PANTHER" id="PTHR46082:SF6">
    <property type="entry name" value="AAA+ ATPASE DOMAIN-CONTAINING PROTEIN-RELATED"/>
    <property type="match status" value="1"/>
</dbReference>
<gene>
    <name evidence="1" type="ORF">M431DRAFT_507958</name>
</gene>
<evidence type="ECO:0000313" key="1">
    <source>
        <dbReference type="EMBL" id="PTB54535.1"/>
    </source>
</evidence>
<dbReference type="RefSeq" id="XP_024774212.1">
    <property type="nucleotide sequence ID" value="XM_024919044.1"/>
</dbReference>
<name>A0A2T4ABT4_TRIHA</name>
<dbReference type="EMBL" id="KZ679680">
    <property type="protein sequence ID" value="PTB54535.1"/>
    <property type="molecule type" value="Genomic_DNA"/>
</dbReference>
<evidence type="ECO:0008006" key="3">
    <source>
        <dbReference type="Google" id="ProtNLM"/>
    </source>
</evidence>
<sequence length="753" mass="86847">MKRKARSHLRNIRNNRVRNNRFRNNRFRNNWLRNNRFRNNNVVTQGDTHIYMSDRPARAAIHVIAYPPYEDFIKRPDIVDKLDQLLPRSSGYHSAALCGLGGTGKTQIALDYIYRQCGTRSVFWVHADTKATIINDYKTIAKKLGIMYEQLDDEALLMAVCSRIEEEPEWLLVLDNADDLSLFGVGPASTSSKSLPNCVPRGPKGVVLWTSRDKRIMGTLVSPLRVIEVGDMSLEEAKKLLALATATIQTEASSEDTKDIDKLLENLQYHALAISQAGAYMRRTSTPVRDYLAMLSKKQKRQKLLEKSEFDRHRKSGAPNSILDTWSISIRRIQQESEQAFHLFHIMVYFDCQSIPESLVEIVGIRCHLKDDELKEAITRLGEFYLIYQRKDEHGCAIYEIHKLVQEAARYGLRRRNLLDKGLTTINVSDVPREREEDSEDSEETYFAMYALLIMGFLSEKLQETGQTWALGDAYLTHVLQIVEWMDIFEEKVIVLTDLLLVAGLLGRLRRWKDKELLVKRGLTMTRKMLGEEHPDTMKCMHALAISYLGQAFGLRDTGPLQFDFDSWGKGAQELCGEAEKIGKQLVKLGRKISEPTDREKIASLKLMADVYCGQEKYNKAKVFTRRILRLQWKEHGLKHPSTLTAMEDLARVFYFHDTPGLRKRALRVREKILEFQKETTGEKTPTTIYAMYNLATSLKRCGRLRDAITLMNQCCRLSKEVFVRGHDMIFECRWLAAYWRLELSKDDKDGIQ</sequence>
<dbReference type="SUPFAM" id="SSF52540">
    <property type="entry name" value="P-loop containing nucleoside triphosphate hydrolases"/>
    <property type="match status" value="1"/>
</dbReference>
<organism evidence="1 2">
    <name type="scientific">Trichoderma harzianum CBS 226.95</name>
    <dbReference type="NCBI Taxonomy" id="983964"/>
    <lineage>
        <taxon>Eukaryota</taxon>
        <taxon>Fungi</taxon>
        <taxon>Dikarya</taxon>
        <taxon>Ascomycota</taxon>
        <taxon>Pezizomycotina</taxon>
        <taxon>Sordariomycetes</taxon>
        <taxon>Hypocreomycetidae</taxon>
        <taxon>Hypocreales</taxon>
        <taxon>Hypocreaceae</taxon>
        <taxon>Trichoderma</taxon>
    </lineage>
</organism>
<evidence type="ECO:0000313" key="2">
    <source>
        <dbReference type="Proteomes" id="UP000241690"/>
    </source>
</evidence>
<dbReference type="STRING" id="983964.A0A2T4ABT4"/>
<proteinExistence type="predicted"/>
<dbReference type="Proteomes" id="UP000241690">
    <property type="component" value="Unassembled WGS sequence"/>
</dbReference>
<dbReference type="GeneID" id="36627613"/>
<reference evidence="1 2" key="1">
    <citation type="submission" date="2016-07" db="EMBL/GenBank/DDBJ databases">
        <title>Multiple horizontal gene transfer events from other fungi enriched the ability of initially mycotrophic Trichoderma (Ascomycota) to feed on dead plant biomass.</title>
        <authorList>
            <consortium name="DOE Joint Genome Institute"/>
            <person name="Aerts A."/>
            <person name="Atanasova L."/>
            <person name="Chenthamara K."/>
            <person name="Zhang J."/>
            <person name="Grujic M."/>
            <person name="Henrissat B."/>
            <person name="Kuo A."/>
            <person name="Salamov A."/>
            <person name="Lipzen A."/>
            <person name="Labutti K."/>
            <person name="Barry K."/>
            <person name="Miao Y."/>
            <person name="Rahimi M.J."/>
            <person name="Shen Q."/>
            <person name="Grigoriev I.V."/>
            <person name="Kubicek C.P."/>
            <person name="Druzhinina I.S."/>
        </authorList>
    </citation>
    <scope>NUCLEOTIDE SEQUENCE [LARGE SCALE GENOMIC DNA]</scope>
    <source>
        <strain evidence="1 2">CBS 226.95</strain>
    </source>
</reference>
<dbReference type="AlphaFoldDB" id="A0A2T4ABT4"/>
<dbReference type="InterPro" id="IPR053137">
    <property type="entry name" value="NLR-like"/>
</dbReference>
<dbReference type="InterPro" id="IPR011990">
    <property type="entry name" value="TPR-like_helical_dom_sf"/>
</dbReference>
<dbReference type="Pfam" id="PF13374">
    <property type="entry name" value="TPR_10"/>
    <property type="match status" value="2"/>
</dbReference>
<accession>A0A2T4ABT4</accession>
<dbReference type="SUPFAM" id="SSF48452">
    <property type="entry name" value="TPR-like"/>
    <property type="match status" value="1"/>
</dbReference>
<dbReference type="PANTHER" id="PTHR46082">
    <property type="entry name" value="ATP/GTP-BINDING PROTEIN-RELATED"/>
    <property type="match status" value="1"/>
</dbReference>
<keyword evidence="2" id="KW-1185">Reference proteome</keyword>
<dbReference type="Gene3D" id="3.40.50.300">
    <property type="entry name" value="P-loop containing nucleotide triphosphate hydrolases"/>
    <property type="match status" value="1"/>
</dbReference>
<protein>
    <recommendedName>
        <fullName evidence="3">NB-ARC domain-containing protein</fullName>
    </recommendedName>
</protein>
<dbReference type="Gene3D" id="1.25.40.10">
    <property type="entry name" value="Tetratricopeptide repeat domain"/>
    <property type="match status" value="2"/>
</dbReference>